<dbReference type="RefSeq" id="WP_119350629.1">
    <property type="nucleotide sequence ID" value="NZ_QWET01000010.1"/>
</dbReference>
<sequence length="136" mass="15766">MKFTDIKENLNSIVSLVENAEEFVVLISPFNNFKGWDRLKNAINKATERGVDVKYYVREGEGYNGMDELKVTLFEVPGLHAKMYQSEKETYISSGNLTNDTNINWYIKLDTQEEVNEIVEQFYKKLILPVAVPYQT</sequence>
<dbReference type="AlphaFoldDB" id="A0A399D267"/>
<evidence type="ECO:0000313" key="1">
    <source>
        <dbReference type="EMBL" id="RIH64470.1"/>
    </source>
</evidence>
<name>A0A399D267_9BACT</name>
<evidence type="ECO:0008006" key="3">
    <source>
        <dbReference type="Google" id="ProtNLM"/>
    </source>
</evidence>
<gene>
    <name evidence="1" type="ORF">D1164_14010</name>
</gene>
<dbReference type="Proteomes" id="UP000266441">
    <property type="component" value="Unassembled WGS sequence"/>
</dbReference>
<dbReference type="EMBL" id="QWET01000010">
    <property type="protein sequence ID" value="RIH64470.1"/>
    <property type="molecule type" value="Genomic_DNA"/>
</dbReference>
<comment type="caution">
    <text evidence="1">The sequence shown here is derived from an EMBL/GenBank/DDBJ whole genome shotgun (WGS) entry which is preliminary data.</text>
</comment>
<keyword evidence="2" id="KW-1185">Reference proteome</keyword>
<proteinExistence type="predicted"/>
<organism evidence="1 2">
    <name type="scientific">Mariniphaga sediminis</name>
    <dbReference type="NCBI Taxonomy" id="1628158"/>
    <lineage>
        <taxon>Bacteria</taxon>
        <taxon>Pseudomonadati</taxon>
        <taxon>Bacteroidota</taxon>
        <taxon>Bacteroidia</taxon>
        <taxon>Marinilabiliales</taxon>
        <taxon>Prolixibacteraceae</taxon>
        <taxon>Mariniphaga</taxon>
    </lineage>
</organism>
<evidence type="ECO:0000313" key="2">
    <source>
        <dbReference type="Proteomes" id="UP000266441"/>
    </source>
</evidence>
<reference evidence="1 2" key="1">
    <citation type="journal article" date="2015" name="Int. J. Syst. Evol. Microbiol.">
        <title>Mariniphaga sediminis sp. nov., isolated from coastal sediment.</title>
        <authorList>
            <person name="Wang F.Q."/>
            <person name="Shen Q.Y."/>
            <person name="Chen G.J."/>
            <person name="Du Z.J."/>
        </authorList>
    </citation>
    <scope>NUCLEOTIDE SEQUENCE [LARGE SCALE GENOMIC DNA]</scope>
    <source>
        <strain evidence="1 2">SY21</strain>
    </source>
</reference>
<accession>A0A399D267</accession>
<protein>
    <recommendedName>
        <fullName evidence="3">Phospholipase D-like domain-containing protein</fullName>
    </recommendedName>
</protein>
<dbReference type="OrthoDB" id="997590at2"/>
<dbReference type="Gene3D" id="3.30.870.10">
    <property type="entry name" value="Endonuclease Chain A"/>
    <property type="match status" value="1"/>
</dbReference>
<dbReference type="SUPFAM" id="SSF56024">
    <property type="entry name" value="Phospholipase D/nuclease"/>
    <property type="match status" value="1"/>
</dbReference>
<dbReference type="CDD" id="cd00138">
    <property type="entry name" value="PLDc_SF"/>
    <property type="match status" value="1"/>
</dbReference>